<evidence type="ECO:0000313" key="2">
    <source>
        <dbReference type="EMBL" id="OUO01379.1"/>
    </source>
</evidence>
<comment type="caution">
    <text evidence="2">The sequence shown here is derived from an EMBL/GenBank/DDBJ whole genome shotgun (WGS) entry which is preliminary data.</text>
</comment>
<keyword evidence="2" id="KW-0238">DNA-binding</keyword>
<dbReference type="InterPro" id="IPR009061">
    <property type="entry name" value="DNA-bd_dom_put_sf"/>
</dbReference>
<accession>A0A1Y3YY45</accession>
<dbReference type="GO" id="GO:0003677">
    <property type="term" value="F:DNA binding"/>
    <property type="evidence" value="ECO:0007669"/>
    <property type="project" value="UniProtKB-KW"/>
</dbReference>
<organism evidence="2 3">
    <name type="scientific">Bacteroides clarus</name>
    <dbReference type="NCBI Taxonomy" id="626929"/>
    <lineage>
        <taxon>Bacteria</taxon>
        <taxon>Pseudomonadati</taxon>
        <taxon>Bacteroidota</taxon>
        <taxon>Bacteroidia</taxon>
        <taxon>Bacteroidales</taxon>
        <taxon>Bacteroidaceae</taxon>
        <taxon>Bacteroides</taxon>
    </lineage>
</organism>
<dbReference type="AlphaFoldDB" id="A0A1Y3YY45"/>
<dbReference type="Proteomes" id="UP000195386">
    <property type="component" value="Unassembled WGS sequence"/>
</dbReference>
<gene>
    <name evidence="2" type="ORF">B5F97_06895</name>
</gene>
<dbReference type="SUPFAM" id="SSF46955">
    <property type="entry name" value="Putative DNA-binding domain"/>
    <property type="match status" value="1"/>
</dbReference>
<reference evidence="3" key="1">
    <citation type="submission" date="2017-04" db="EMBL/GenBank/DDBJ databases">
        <title>Function of individual gut microbiota members based on whole genome sequencing of pure cultures obtained from chicken caecum.</title>
        <authorList>
            <person name="Medvecky M."/>
            <person name="Cejkova D."/>
            <person name="Polansky O."/>
            <person name="Karasova D."/>
            <person name="Kubasova T."/>
            <person name="Cizek A."/>
            <person name="Rychlik I."/>
        </authorList>
    </citation>
    <scope>NUCLEOTIDE SEQUENCE [LARGE SCALE GENOMIC DNA]</scope>
    <source>
        <strain evidence="3">An43</strain>
    </source>
</reference>
<dbReference type="RefSeq" id="WP_087425857.1">
    <property type="nucleotide sequence ID" value="NZ_NFII01000005.1"/>
</dbReference>
<dbReference type="Pfam" id="PF12728">
    <property type="entry name" value="HTH_17"/>
    <property type="match status" value="1"/>
</dbReference>
<proteinExistence type="predicted"/>
<evidence type="ECO:0000259" key="1">
    <source>
        <dbReference type="Pfam" id="PF12728"/>
    </source>
</evidence>
<name>A0A1Y3YY45_9BACE</name>
<dbReference type="InterPro" id="IPR041657">
    <property type="entry name" value="HTH_17"/>
</dbReference>
<feature type="domain" description="Helix-turn-helix" evidence="1">
    <location>
        <begin position="150"/>
        <end position="194"/>
    </location>
</feature>
<evidence type="ECO:0000313" key="3">
    <source>
        <dbReference type="Proteomes" id="UP000195386"/>
    </source>
</evidence>
<sequence>MRTKNEIKQAVAILIHKADRLSLVQAEVLQGGMTEQQVFQKYVMEVTEEHRDEEVFFAARDAARFSAGHIGLEELVPDVQSMTAADFSAAGALGVVDEESDTITLSRKEFNRLLARIERLEQWTGLRRKAAPGDCTPLPLPEDADMDDLMKQNEACRYLSCSKNTIKGYASRGLVHSYKKGKFTYYSRRELDKKIRKLRNTL</sequence>
<dbReference type="EMBL" id="NFII01000005">
    <property type="protein sequence ID" value="OUO01379.1"/>
    <property type="molecule type" value="Genomic_DNA"/>
</dbReference>
<protein>
    <submittedName>
        <fullName evidence="2">DNA-binding protein</fullName>
    </submittedName>
</protein>